<dbReference type="SUPFAM" id="SSF47203">
    <property type="entry name" value="Acyl-CoA dehydrogenase C-terminal domain-like"/>
    <property type="match status" value="1"/>
</dbReference>
<dbReference type="PANTHER" id="PTHR43884:SF19">
    <property type="entry name" value="ACYL-COA DEHYDROGENASE FADE4-RELATED"/>
    <property type="match status" value="1"/>
</dbReference>
<evidence type="ECO:0000256" key="1">
    <source>
        <dbReference type="ARBA" id="ARBA00001974"/>
    </source>
</evidence>
<dbReference type="RefSeq" id="WP_276095718.1">
    <property type="nucleotide sequence ID" value="NZ_JARJBC010000019.1"/>
</dbReference>
<dbReference type="PROSITE" id="PS00072">
    <property type="entry name" value="ACYL_COA_DH_1"/>
    <property type="match status" value="1"/>
</dbReference>
<proteinExistence type="inferred from homology"/>
<dbReference type="Gene3D" id="2.40.110.10">
    <property type="entry name" value="Butyryl-CoA Dehydrogenase, subunit A, domain 2"/>
    <property type="match status" value="1"/>
</dbReference>
<dbReference type="Proteomes" id="UP001216579">
    <property type="component" value="Unassembled WGS sequence"/>
</dbReference>
<feature type="domain" description="Acyl-CoA dehydrogenase/oxidase C-terminal" evidence="6">
    <location>
        <begin position="247"/>
        <end position="375"/>
    </location>
</feature>
<evidence type="ECO:0000256" key="2">
    <source>
        <dbReference type="ARBA" id="ARBA00009347"/>
    </source>
</evidence>
<evidence type="ECO:0000313" key="8">
    <source>
        <dbReference type="EMBL" id="MDF3292666.1"/>
    </source>
</evidence>
<reference evidence="8 9" key="1">
    <citation type="submission" date="2023-03" db="EMBL/GenBank/DDBJ databases">
        <title>Draft genome sequence of Streptomyces sp. RB6PN23 isolated from peat swamp forest in Thailand.</title>
        <authorList>
            <person name="Klaysubun C."/>
            <person name="Duangmal K."/>
        </authorList>
    </citation>
    <scope>NUCLEOTIDE SEQUENCE [LARGE SCALE GENOMIC DNA]</scope>
    <source>
        <strain evidence="8 9">RB6PN23</strain>
    </source>
</reference>
<dbReference type="Gene3D" id="1.20.140.10">
    <property type="entry name" value="Butyryl-CoA Dehydrogenase, subunit A, domain 3"/>
    <property type="match status" value="1"/>
</dbReference>
<dbReference type="PANTHER" id="PTHR43884">
    <property type="entry name" value="ACYL-COA DEHYDROGENASE"/>
    <property type="match status" value="1"/>
</dbReference>
<name>A0ABT5ZS83_9ACTN</name>
<dbReference type="InterPro" id="IPR006089">
    <property type="entry name" value="Acyl-CoA_DH_CS"/>
</dbReference>
<keyword evidence="5" id="KW-0560">Oxidoreductase</keyword>
<comment type="caution">
    <text evidence="8">The sequence shown here is derived from an EMBL/GenBank/DDBJ whole genome shotgun (WGS) entry which is preliminary data.</text>
</comment>
<dbReference type="Pfam" id="PF00441">
    <property type="entry name" value="Acyl-CoA_dh_1"/>
    <property type="match status" value="1"/>
</dbReference>
<feature type="domain" description="Acyl-CoA oxidase/dehydrogenase middle" evidence="7">
    <location>
        <begin position="130"/>
        <end position="224"/>
    </location>
</feature>
<dbReference type="InterPro" id="IPR009100">
    <property type="entry name" value="AcylCoA_DH/oxidase_NM_dom_sf"/>
</dbReference>
<evidence type="ECO:0000256" key="5">
    <source>
        <dbReference type="RuleBase" id="RU362125"/>
    </source>
</evidence>
<evidence type="ECO:0000259" key="7">
    <source>
        <dbReference type="Pfam" id="PF02770"/>
    </source>
</evidence>
<dbReference type="InterPro" id="IPR006091">
    <property type="entry name" value="Acyl-CoA_Oxase/DH_mid-dom"/>
</dbReference>
<dbReference type="InterPro" id="IPR046373">
    <property type="entry name" value="Acyl-CoA_Oxase/DH_mid-dom_sf"/>
</dbReference>
<dbReference type="InterPro" id="IPR036250">
    <property type="entry name" value="AcylCo_DH-like_C"/>
</dbReference>
<evidence type="ECO:0000313" key="9">
    <source>
        <dbReference type="Proteomes" id="UP001216579"/>
    </source>
</evidence>
<comment type="similarity">
    <text evidence="2 5">Belongs to the acyl-CoA dehydrogenase family.</text>
</comment>
<evidence type="ECO:0000256" key="3">
    <source>
        <dbReference type="ARBA" id="ARBA00022630"/>
    </source>
</evidence>
<keyword evidence="9" id="KW-1185">Reference proteome</keyword>
<dbReference type="EMBL" id="JARJBC010000019">
    <property type="protein sequence ID" value="MDF3292666.1"/>
    <property type="molecule type" value="Genomic_DNA"/>
</dbReference>
<dbReference type="SUPFAM" id="SSF56645">
    <property type="entry name" value="Acyl-CoA dehydrogenase NM domain-like"/>
    <property type="match status" value="1"/>
</dbReference>
<dbReference type="CDD" id="cd00567">
    <property type="entry name" value="ACAD"/>
    <property type="match status" value="1"/>
</dbReference>
<sequence>MITLDDRLMALRGLAAEFATAIRPFGLELDGDPSAIHRRLDVPLVLKLGALQVPPAYQTEPLVVGRYRFHLMTTLERVVFMMEAARGDLGFLLAAPGAPMAGAAVAMLGDEHQQEWFFSRVVSEPTWAFFALSEPRGGSDASGMRTRLTRDPDTDEFRLDGTKRYIGNGTRAQVGVAFAKRGRGGPLSATAVLVNAGDPGFSAVPVPTLGLRGAQLSELTFDSVPIAPERVLGSHMPATRGGLWGWLRTFNLLRPVVAAMGVGVAQAAHDYVAEHRPGLPAPLRDGLERLRLEIQSVRRLTLRAAAEADLDPSKGELSSAAKVRAAALAEEATRYAARCFGPGGLLDHPYLEKLLRDARGIEFMEGAGAIQRMSVFSAVPRP</sequence>
<keyword evidence="4 5" id="KW-0274">FAD</keyword>
<gene>
    <name evidence="8" type="ORF">P3G67_26250</name>
</gene>
<dbReference type="InterPro" id="IPR009075">
    <property type="entry name" value="AcylCo_DH/oxidase_C"/>
</dbReference>
<protein>
    <submittedName>
        <fullName evidence="8">Acyl-CoA/acyl-ACP dehydrogenase</fullName>
    </submittedName>
</protein>
<organism evidence="8 9">
    <name type="scientific">Streptomyces silvisoli</name>
    <dbReference type="NCBI Taxonomy" id="3034235"/>
    <lineage>
        <taxon>Bacteria</taxon>
        <taxon>Bacillati</taxon>
        <taxon>Actinomycetota</taxon>
        <taxon>Actinomycetes</taxon>
        <taxon>Kitasatosporales</taxon>
        <taxon>Streptomycetaceae</taxon>
        <taxon>Streptomyces</taxon>
    </lineage>
</organism>
<keyword evidence="3 5" id="KW-0285">Flavoprotein</keyword>
<accession>A0ABT5ZS83</accession>
<evidence type="ECO:0000259" key="6">
    <source>
        <dbReference type="Pfam" id="PF00441"/>
    </source>
</evidence>
<evidence type="ECO:0000256" key="4">
    <source>
        <dbReference type="ARBA" id="ARBA00022827"/>
    </source>
</evidence>
<comment type="cofactor">
    <cofactor evidence="1 5">
        <name>FAD</name>
        <dbReference type="ChEBI" id="CHEBI:57692"/>
    </cofactor>
</comment>
<dbReference type="Pfam" id="PF02770">
    <property type="entry name" value="Acyl-CoA_dh_M"/>
    <property type="match status" value="1"/>
</dbReference>